<comment type="caution">
    <text evidence="2">The sequence shown here is derived from an EMBL/GenBank/DDBJ whole genome shotgun (WGS) entry which is preliminary data.</text>
</comment>
<keyword evidence="1" id="KW-0812">Transmembrane</keyword>
<evidence type="ECO:0000313" key="2">
    <source>
        <dbReference type="EMBL" id="KID58492.1"/>
    </source>
</evidence>
<dbReference type="Proteomes" id="UP000031327">
    <property type="component" value="Unassembled WGS sequence"/>
</dbReference>
<gene>
    <name evidence="2" type="ORF">JF50_07500</name>
</gene>
<keyword evidence="1" id="KW-1133">Transmembrane helix</keyword>
<evidence type="ECO:0000256" key="1">
    <source>
        <dbReference type="SAM" id="Phobius"/>
    </source>
</evidence>
<protein>
    <submittedName>
        <fullName evidence="2">Uncharacterized protein</fullName>
    </submittedName>
</protein>
<name>A0A0C1QU36_9GAMM</name>
<reference evidence="2 3" key="1">
    <citation type="submission" date="2014-12" db="EMBL/GenBank/DDBJ databases">
        <title>Draft Genome Sequence of Pseudoalteromonas luteoviolacea HI1.</title>
        <authorList>
            <person name="Asahina A.Y."/>
            <person name="Hadfield M.G."/>
        </authorList>
    </citation>
    <scope>NUCLEOTIDE SEQUENCE [LARGE SCALE GENOMIC DNA]</scope>
    <source>
        <strain evidence="2 3">HI1</strain>
    </source>
</reference>
<proteinExistence type="predicted"/>
<dbReference type="OrthoDB" id="6293459at2"/>
<dbReference type="AlphaFoldDB" id="A0A0C1QU36"/>
<accession>A0A0C1QU36</accession>
<dbReference type="EMBL" id="JWIC01000004">
    <property type="protein sequence ID" value="KID58492.1"/>
    <property type="molecule type" value="Genomic_DNA"/>
</dbReference>
<keyword evidence="1" id="KW-0472">Membrane</keyword>
<feature type="transmembrane region" description="Helical" evidence="1">
    <location>
        <begin position="36"/>
        <end position="55"/>
    </location>
</feature>
<organism evidence="2 3">
    <name type="scientific">Pseudoalteromonas luteoviolacea</name>
    <dbReference type="NCBI Taxonomy" id="43657"/>
    <lineage>
        <taxon>Bacteria</taxon>
        <taxon>Pseudomonadati</taxon>
        <taxon>Pseudomonadota</taxon>
        <taxon>Gammaproteobacteria</taxon>
        <taxon>Alteromonadales</taxon>
        <taxon>Pseudoalteromonadaceae</taxon>
        <taxon>Pseudoalteromonas</taxon>
    </lineage>
</organism>
<evidence type="ECO:0000313" key="3">
    <source>
        <dbReference type="Proteomes" id="UP000031327"/>
    </source>
</evidence>
<sequence>MWPKTILGFFAGLCISISLALNTNLILPFAEDTRLLIGLILGFPIWAGVMVWVYAFDTAIKAAKHMFLVLLPSALLNVILLV</sequence>
<dbReference type="RefSeq" id="WP_039608781.1">
    <property type="nucleotide sequence ID" value="NZ_JWIC01000004.1"/>
</dbReference>